<accession>C0HG54</accession>
<dbReference type="EMBL" id="BT061310">
    <property type="protein sequence ID" value="ACN26007.1"/>
    <property type="molecule type" value="mRNA"/>
</dbReference>
<evidence type="ECO:0000256" key="1">
    <source>
        <dbReference type="SAM" id="Phobius"/>
    </source>
</evidence>
<keyword evidence="1" id="KW-0812">Transmembrane</keyword>
<keyword evidence="1" id="KW-0472">Membrane</keyword>
<evidence type="ECO:0000313" key="2">
    <source>
        <dbReference type="EMBL" id="ACN26007.1"/>
    </source>
</evidence>
<proteinExistence type="evidence at transcript level"/>
<name>C0HG54_MAIZE</name>
<reference evidence="2" key="1">
    <citation type="journal article" date="2009" name="PLoS Genet.">
        <title>Sequencing, mapping, and analysis of 27,455 maize full-length cDNAs.</title>
        <authorList>
            <person name="Soderlund C."/>
            <person name="Descour A."/>
            <person name="Kudrna D."/>
            <person name="Bomhoff M."/>
            <person name="Boyd L."/>
            <person name="Currie J."/>
            <person name="Angelova A."/>
            <person name="Collura K."/>
            <person name="Wissotski M."/>
            <person name="Ashley E."/>
            <person name="Morrow D."/>
            <person name="Fernandes J."/>
            <person name="Walbot V."/>
            <person name="Yu Y."/>
        </authorList>
    </citation>
    <scope>NUCLEOTIDE SEQUENCE</scope>
    <source>
        <strain evidence="2">B73</strain>
    </source>
</reference>
<organism evidence="2">
    <name type="scientific">Zea mays</name>
    <name type="common">Maize</name>
    <dbReference type="NCBI Taxonomy" id="4577"/>
    <lineage>
        <taxon>Eukaryota</taxon>
        <taxon>Viridiplantae</taxon>
        <taxon>Streptophyta</taxon>
        <taxon>Embryophyta</taxon>
        <taxon>Tracheophyta</taxon>
        <taxon>Spermatophyta</taxon>
        <taxon>Magnoliopsida</taxon>
        <taxon>Liliopsida</taxon>
        <taxon>Poales</taxon>
        <taxon>Poaceae</taxon>
        <taxon>PACMAD clade</taxon>
        <taxon>Panicoideae</taxon>
        <taxon>Andropogonodae</taxon>
        <taxon>Andropogoneae</taxon>
        <taxon>Tripsacinae</taxon>
        <taxon>Zea</taxon>
    </lineage>
</organism>
<dbReference type="AlphaFoldDB" id="C0HG54"/>
<keyword evidence="1" id="KW-1133">Transmembrane helix</keyword>
<protein>
    <submittedName>
        <fullName evidence="2">Uncharacterized protein</fullName>
    </submittedName>
</protein>
<feature type="transmembrane region" description="Helical" evidence="1">
    <location>
        <begin position="43"/>
        <end position="60"/>
    </location>
</feature>
<sequence length="64" mass="7661">MLKLSWYYKLAPSGCWRRQDDDALFEVEFVIMMLQRICLKVEFVIMFPVSLGFTSINILVSRRR</sequence>